<keyword evidence="2" id="KW-0812">Transmembrane</keyword>
<reference evidence="3" key="1">
    <citation type="submission" date="2023-08" db="EMBL/GenBank/DDBJ databases">
        <title>Black Yeasts Isolated from many extreme environments.</title>
        <authorList>
            <person name="Coleine C."/>
            <person name="Stajich J.E."/>
            <person name="Selbmann L."/>
        </authorList>
    </citation>
    <scope>NUCLEOTIDE SEQUENCE</scope>
    <source>
        <strain evidence="3">CCFEE 5810</strain>
    </source>
</reference>
<organism evidence="3 4">
    <name type="scientific">Elasticomyces elasticus</name>
    <dbReference type="NCBI Taxonomy" id="574655"/>
    <lineage>
        <taxon>Eukaryota</taxon>
        <taxon>Fungi</taxon>
        <taxon>Dikarya</taxon>
        <taxon>Ascomycota</taxon>
        <taxon>Pezizomycotina</taxon>
        <taxon>Dothideomycetes</taxon>
        <taxon>Dothideomycetidae</taxon>
        <taxon>Mycosphaerellales</taxon>
        <taxon>Teratosphaeriaceae</taxon>
        <taxon>Elasticomyces</taxon>
    </lineage>
</organism>
<evidence type="ECO:0000313" key="4">
    <source>
        <dbReference type="Proteomes" id="UP001310594"/>
    </source>
</evidence>
<evidence type="ECO:0000256" key="2">
    <source>
        <dbReference type="SAM" id="Phobius"/>
    </source>
</evidence>
<proteinExistence type="predicted"/>
<protein>
    <submittedName>
        <fullName evidence="3">Uncharacterized protein</fullName>
    </submittedName>
</protein>
<keyword evidence="2" id="KW-1133">Transmembrane helix</keyword>
<dbReference type="EMBL" id="JAVRQU010000004">
    <property type="protein sequence ID" value="KAK5703699.1"/>
    <property type="molecule type" value="Genomic_DNA"/>
</dbReference>
<dbReference type="Proteomes" id="UP001310594">
    <property type="component" value="Unassembled WGS sequence"/>
</dbReference>
<comment type="caution">
    <text evidence="3">The sequence shown here is derived from an EMBL/GenBank/DDBJ whole genome shotgun (WGS) entry which is preliminary data.</text>
</comment>
<name>A0AAN7WF59_9PEZI</name>
<evidence type="ECO:0000256" key="1">
    <source>
        <dbReference type="SAM" id="MobiDB-lite"/>
    </source>
</evidence>
<dbReference type="AlphaFoldDB" id="A0AAN7WF59"/>
<gene>
    <name evidence="3" type="ORF">LTR97_002712</name>
</gene>
<sequence>MAQTLYPMLTVFLPLANVQRPLNFYSKASMTCLHIDHFNGASRVSVMSKPPDPGVHLSPGAIAGIAPGVLLLVFALVGLACWIWKRSRKRYDYLSELGGSTANRVSGPRSNERTAEELDGLGLQEMEVPVGQKAELSNNQRAELSNNQRAELSDNQKSMVFEMLGSPIRAELPASDVAELDANRRSVQ</sequence>
<feature type="region of interest" description="Disordered" evidence="1">
    <location>
        <begin position="102"/>
        <end position="122"/>
    </location>
</feature>
<feature type="transmembrane region" description="Helical" evidence="2">
    <location>
        <begin position="61"/>
        <end position="84"/>
    </location>
</feature>
<keyword evidence="2" id="KW-0472">Membrane</keyword>
<accession>A0AAN7WF59</accession>
<evidence type="ECO:0000313" key="3">
    <source>
        <dbReference type="EMBL" id="KAK5703699.1"/>
    </source>
</evidence>